<dbReference type="GO" id="GO:0008081">
    <property type="term" value="F:phosphoric diester hydrolase activity"/>
    <property type="evidence" value="ECO:0007669"/>
    <property type="project" value="InterPro"/>
</dbReference>
<organism evidence="2 4">
    <name type="scientific">Pisum sativum</name>
    <name type="common">Garden pea</name>
    <name type="synonym">Lathyrus oleraceus</name>
    <dbReference type="NCBI Taxonomy" id="3888"/>
    <lineage>
        <taxon>Eukaryota</taxon>
        <taxon>Viridiplantae</taxon>
        <taxon>Streptophyta</taxon>
        <taxon>Embryophyta</taxon>
        <taxon>Tracheophyta</taxon>
        <taxon>Spermatophyta</taxon>
        <taxon>Magnoliopsida</taxon>
        <taxon>eudicotyledons</taxon>
        <taxon>Gunneridae</taxon>
        <taxon>Pentapetalae</taxon>
        <taxon>rosids</taxon>
        <taxon>fabids</taxon>
        <taxon>Fabales</taxon>
        <taxon>Fabaceae</taxon>
        <taxon>Papilionoideae</taxon>
        <taxon>50 kb inversion clade</taxon>
        <taxon>NPAAA clade</taxon>
        <taxon>Hologalegina</taxon>
        <taxon>IRL clade</taxon>
        <taxon>Fabeae</taxon>
        <taxon>Lathyrus</taxon>
    </lineage>
</organism>
<keyword evidence="4" id="KW-1185">Reference proteome</keyword>
<dbReference type="SUPFAM" id="SSF51695">
    <property type="entry name" value="PLC-like phosphodiesterases"/>
    <property type="match status" value="1"/>
</dbReference>
<dbReference type="InterPro" id="IPR051057">
    <property type="entry name" value="PI-PLC_domain"/>
</dbReference>
<dbReference type="GO" id="GO:0006629">
    <property type="term" value="P:lipid metabolic process"/>
    <property type="evidence" value="ECO:0007669"/>
    <property type="project" value="InterPro"/>
</dbReference>
<comment type="caution">
    <text evidence="2">The sequence shown here is derived from an EMBL/GenBank/DDBJ whole genome shotgun (WGS) entry which is preliminary data.</text>
</comment>
<dbReference type="Proteomes" id="UP001058974">
    <property type="component" value="Chromosome 4"/>
</dbReference>
<evidence type="ECO:0000313" key="2">
    <source>
        <dbReference type="EMBL" id="KAI5416691.1"/>
    </source>
</evidence>
<dbReference type="EMBL" id="JAMSHJ010000004">
    <property type="protein sequence ID" value="KAI5416693.1"/>
    <property type="molecule type" value="Genomic_DNA"/>
</dbReference>
<dbReference type="PANTHER" id="PTHR13593:SF89">
    <property type="entry name" value="PLC-LIKE PHOSPHODIESTERASES SUPERFAMILY PROTEIN"/>
    <property type="match status" value="1"/>
</dbReference>
<evidence type="ECO:0000256" key="1">
    <source>
        <dbReference type="SAM" id="MobiDB-lite"/>
    </source>
</evidence>
<protein>
    <submittedName>
        <fullName evidence="2">Uncharacterized protein</fullName>
    </submittedName>
</protein>
<feature type="region of interest" description="Disordered" evidence="1">
    <location>
        <begin position="17"/>
        <end position="49"/>
    </location>
</feature>
<dbReference type="Pfam" id="PF26178">
    <property type="entry name" value="PI-PLC_cat"/>
    <property type="match status" value="1"/>
</dbReference>
<dbReference type="Gramene" id="Psat04G0164200-T1">
    <property type="protein sequence ID" value="KAI5416691.1"/>
    <property type="gene ID" value="KIW84_041642"/>
</dbReference>
<proteinExistence type="predicted"/>
<name>A0A9D5ARF9_PEA</name>
<dbReference type="EMBL" id="JAMSHJ010000004">
    <property type="protein sequence ID" value="KAI5416691.1"/>
    <property type="molecule type" value="Genomic_DNA"/>
</dbReference>
<reference evidence="2 4" key="1">
    <citation type="journal article" date="2022" name="Nat. Genet.">
        <title>Improved pea reference genome and pan-genome highlight genomic features and evolutionary characteristics.</title>
        <authorList>
            <person name="Yang T."/>
            <person name="Liu R."/>
            <person name="Luo Y."/>
            <person name="Hu S."/>
            <person name="Wang D."/>
            <person name="Wang C."/>
            <person name="Pandey M.K."/>
            <person name="Ge S."/>
            <person name="Xu Q."/>
            <person name="Li N."/>
            <person name="Li G."/>
            <person name="Huang Y."/>
            <person name="Saxena R.K."/>
            <person name="Ji Y."/>
            <person name="Li M."/>
            <person name="Yan X."/>
            <person name="He Y."/>
            <person name="Liu Y."/>
            <person name="Wang X."/>
            <person name="Xiang C."/>
            <person name="Varshney R.K."/>
            <person name="Ding H."/>
            <person name="Gao S."/>
            <person name="Zong X."/>
        </authorList>
    </citation>
    <scope>NUCLEOTIDE SEQUENCE [LARGE SCALE GENOMIC DNA]</scope>
    <source>
        <strain evidence="2 4">cv. Zhongwan 6</strain>
    </source>
</reference>
<feature type="compositionally biased region" description="Polar residues" evidence="1">
    <location>
        <begin position="35"/>
        <end position="49"/>
    </location>
</feature>
<dbReference type="Gene3D" id="3.20.20.190">
    <property type="entry name" value="Phosphatidylinositol (PI) phosphodiesterase"/>
    <property type="match status" value="1"/>
</dbReference>
<gene>
    <name evidence="2" type="ORF">KIW84_041642</name>
    <name evidence="3" type="ORF">KIW84_041644</name>
</gene>
<dbReference type="InterPro" id="IPR017946">
    <property type="entry name" value="PLC-like_Pdiesterase_TIM-brl"/>
</dbReference>
<evidence type="ECO:0000313" key="4">
    <source>
        <dbReference type="Proteomes" id="UP001058974"/>
    </source>
</evidence>
<dbReference type="PANTHER" id="PTHR13593">
    <property type="match status" value="1"/>
</dbReference>
<dbReference type="AlphaFoldDB" id="A0A9D5ARF9"/>
<sequence>MGSLVKTEPSFQTLKIQNQSQARPINPASKKPTIGSATLAPTSQPDSITSQLNNGVRGLRLNLYDFEDDVWLCHSFGGHRRLGLMVHFPPPFPHLDQTFHLDLHWPESGI</sequence>
<accession>A0A9D5ARF9</accession>
<dbReference type="Gramene" id="Psat04G0164400-T1">
    <property type="protein sequence ID" value="KAI5416693.1"/>
    <property type="gene ID" value="KIW84_041644"/>
</dbReference>
<evidence type="ECO:0000313" key="3">
    <source>
        <dbReference type="EMBL" id="KAI5416693.1"/>
    </source>
</evidence>